<dbReference type="Pfam" id="PF01529">
    <property type="entry name" value="DHHC"/>
    <property type="match status" value="1"/>
</dbReference>
<comment type="similarity">
    <text evidence="7">Belongs to the DHHC palmitoyltransferase family.</text>
</comment>
<reference evidence="9" key="3">
    <citation type="submission" date="2025-09" db="UniProtKB">
        <authorList>
            <consortium name="Ensembl"/>
        </authorList>
    </citation>
    <scope>IDENTIFICATION</scope>
</reference>
<dbReference type="EC" id="2.3.1.225" evidence="7"/>
<dbReference type="Ensembl" id="ENSCSET00000032208.1">
    <property type="protein sequence ID" value="ENSCSEP00000031798.1"/>
    <property type="gene ID" value="ENSCSEG00000020386.1"/>
</dbReference>
<dbReference type="GO" id="GO:0016020">
    <property type="term" value="C:membrane"/>
    <property type="evidence" value="ECO:0007669"/>
    <property type="project" value="UniProtKB-SubCell"/>
</dbReference>
<evidence type="ECO:0000256" key="1">
    <source>
        <dbReference type="ARBA" id="ARBA00004141"/>
    </source>
</evidence>
<keyword evidence="4 7" id="KW-1133">Transmembrane helix</keyword>
<evidence type="ECO:0000256" key="7">
    <source>
        <dbReference type="RuleBase" id="RU079119"/>
    </source>
</evidence>
<dbReference type="PANTHER" id="PTHR12246">
    <property type="entry name" value="PALMITOYLTRANSFERASE ZDHHC16"/>
    <property type="match status" value="1"/>
</dbReference>
<keyword evidence="3 7" id="KW-0812">Transmembrane</keyword>
<comment type="catalytic activity">
    <reaction evidence="7">
        <text>L-cysteinyl-[protein] + hexadecanoyl-CoA = S-hexadecanoyl-L-cysteinyl-[protein] + CoA</text>
        <dbReference type="Rhea" id="RHEA:36683"/>
        <dbReference type="Rhea" id="RHEA-COMP:10131"/>
        <dbReference type="Rhea" id="RHEA-COMP:11032"/>
        <dbReference type="ChEBI" id="CHEBI:29950"/>
        <dbReference type="ChEBI" id="CHEBI:57287"/>
        <dbReference type="ChEBI" id="CHEBI:57379"/>
        <dbReference type="ChEBI" id="CHEBI:74151"/>
        <dbReference type="EC" id="2.3.1.225"/>
    </reaction>
</comment>
<dbReference type="OrthoDB" id="331948at2759"/>
<dbReference type="GeneTree" id="ENSGT00940000155032"/>
<evidence type="ECO:0000256" key="6">
    <source>
        <dbReference type="ARBA" id="ARBA00023315"/>
    </source>
</evidence>
<proteinExistence type="inferred from homology"/>
<dbReference type="STRING" id="244447.ENSCSEP00000031798"/>
<accession>A0A3P8WWI1</accession>
<evidence type="ECO:0000313" key="10">
    <source>
        <dbReference type="Proteomes" id="UP000265120"/>
    </source>
</evidence>
<feature type="transmembrane region" description="Helical" evidence="7">
    <location>
        <begin position="152"/>
        <end position="176"/>
    </location>
</feature>
<evidence type="ECO:0000256" key="5">
    <source>
        <dbReference type="ARBA" id="ARBA00023136"/>
    </source>
</evidence>
<comment type="domain">
    <text evidence="7">The DHHC domain is required for palmitoyltransferase activity.</text>
</comment>
<dbReference type="InParanoid" id="A0A3P8WWI1"/>
<feature type="transmembrane region" description="Helical" evidence="7">
    <location>
        <begin position="188"/>
        <end position="208"/>
    </location>
</feature>
<feature type="transmembrane region" description="Helical" evidence="7">
    <location>
        <begin position="326"/>
        <end position="351"/>
    </location>
</feature>
<dbReference type="GeneID" id="103382132"/>
<reference evidence="9 10" key="1">
    <citation type="journal article" date="2014" name="Nat. Genet.">
        <title>Whole-genome sequence of a flatfish provides insights into ZW sex chromosome evolution and adaptation to a benthic lifestyle.</title>
        <authorList>
            <person name="Chen S."/>
            <person name="Zhang G."/>
            <person name="Shao C."/>
            <person name="Huang Q."/>
            <person name="Liu G."/>
            <person name="Zhang P."/>
            <person name="Song W."/>
            <person name="An N."/>
            <person name="Chalopin D."/>
            <person name="Volff J.N."/>
            <person name="Hong Y."/>
            <person name="Li Q."/>
            <person name="Sha Z."/>
            <person name="Zhou H."/>
            <person name="Xie M."/>
            <person name="Yu Q."/>
            <person name="Liu Y."/>
            <person name="Xiang H."/>
            <person name="Wang N."/>
            <person name="Wu K."/>
            <person name="Yang C."/>
            <person name="Zhou Q."/>
            <person name="Liao X."/>
            <person name="Yang L."/>
            <person name="Hu Q."/>
            <person name="Zhang J."/>
            <person name="Meng L."/>
            <person name="Jin L."/>
            <person name="Tian Y."/>
            <person name="Lian J."/>
            <person name="Yang J."/>
            <person name="Miao G."/>
            <person name="Liu S."/>
            <person name="Liang Z."/>
            <person name="Yan F."/>
            <person name="Li Y."/>
            <person name="Sun B."/>
            <person name="Zhang H."/>
            <person name="Zhang J."/>
            <person name="Zhu Y."/>
            <person name="Du M."/>
            <person name="Zhao Y."/>
            <person name="Schartl M."/>
            <person name="Tang Q."/>
            <person name="Wang J."/>
        </authorList>
    </citation>
    <scope>NUCLEOTIDE SEQUENCE</scope>
</reference>
<reference evidence="9" key="2">
    <citation type="submission" date="2025-08" db="UniProtKB">
        <authorList>
            <consortium name="Ensembl"/>
        </authorList>
    </citation>
    <scope>IDENTIFICATION</scope>
</reference>
<organism evidence="9 10">
    <name type="scientific">Cynoglossus semilaevis</name>
    <name type="common">Tongue sole</name>
    <dbReference type="NCBI Taxonomy" id="244447"/>
    <lineage>
        <taxon>Eukaryota</taxon>
        <taxon>Metazoa</taxon>
        <taxon>Chordata</taxon>
        <taxon>Craniata</taxon>
        <taxon>Vertebrata</taxon>
        <taxon>Euteleostomi</taxon>
        <taxon>Actinopterygii</taxon>
        <taxon>Neopterygii</taxon>
        <taxon>Teleostei</taxon>
        <taxon>Neoteleostei</taxon>
        <taxon>Acanthomorphata</taxon>
        <taxon>Carangaria</taxon>
        <taxon>Pleuronectiformes</taxon>
        <taxon>Pleuronectoidei</taxon>
        <taxon>Cynoglossidae</taxon>
        <taxon>Cynoglossinae</taxon>
        <taxon>Cynoglossus</taxon>
    </lineage>
</organism>
<dbReference type="CTD" id="393316"/>
<sequence length="431" mass="49982">MLLRKPHFLQLRLEVMVRMETSAMVRLRYEELLFYAACVCNSWCVFLCVCVCLEGRVSRKGGGGAGVGMRQGCRRQLSRAMLRWCRPFCPSRGRVGEGWGNKLWTSRRFLELWTYSKLLLKSLFYNSLNNSDTLLDCVFEPVYWIVDNVTRWFGVVFVCLVVLLTTSVVVIVYLYVLPTIFSTYPAHWIVWHLCCGHWLLVMVVFHYYKATTTSPGHPPKENITIPSVSICKKCISPKPARTHHCSICNRCILKMDHHCPWLNNCVGHFNHRYFFSFCVYMTLGCIYCSVSSRNLFLEAYSAIESYYETPPAADTFKTNTDYKCIIYLWVLTSSVAVALGGLTLWHTILICRGETSVERHINRNETKRLREQGKRFRNPYHHGTMKNWKILFGVEKRSHWVTRVLFPSGHLPSGDGIVWDCSYTRRDPLAI</sequence>
<keyword evidence="5 7" id="KW-0472">Membrane</keyword>
<evidence type="ECO:0000313" key="9">
    <source>
        <dbReference type="Ensembl" id="ENSCSEP00000031798.1"/>
    </source>
</evidence>
<feature type="transmembrane region" description="Helical" evidence="7">
    <location>
        <begin position="32"/>
        <end position="53"/>
    </location>
</feature>
<evidence type="ECO:0000256" key="2">
    <source>
        <dbReference type="ARBA" id="ARBA00022679"/>
    </source>
</evidence>
<protein>
    <recommendedName>
        <fullName evidence="7">Palmitoyltransferase</fullName>
        <ecNumber evidence="7">2.3.1.225</ecNumber>
    </recommendedName>
</protein>
<dbReference type="InterPro" id="IPR039859">
    <property type="entry name" value="PFA4/ZDH16/20/ERF2-like"/>
</dbReference>
<dbReference type="RefSeq" id="XP_008313031.2">
    <property type="nucleotide sequence ID" value="XM_008314809.3"/>
</dbReference>
<dbReference type="OMA" id="DGIVWDC"/>
<feature type="domain" description="Palmitoyltransferase DHHC" evidence="8">
    <location>
        <begin position="229"/>
        <end position="360"/>
    </location>
</feature>
<dbReference type="GO" id="GO:0019706">
    <property type="term" value="F:protein-cysteine S-palmitoyltransferase activity"/>
    <property type="evidence" value="ECO:0007669"/>
    <property type="project" value="UniProtKB-EC"/>
</dbReference>
<keyword evidence="2 7" id="KW-0808">Transferase</keyword>
<dbReference type="AlphaFoldDB" id="A0A3P8WWI1"/>
<evidence type="ECO:0000256" key="4">
    <source>
        <dbReference type="ARBA" id="ARBA00022989"/>
    </source>
</evidence>
<evidence type="ECO:0000259" key="8">
    <source>
        <dbReference type="Pfam" id="PF01529"/>
    </source>
</evidence>
<evidence type="ECO:0000256" key="3">
    <source>
        <dbReference type="ARBA" id="ARBA00022692"/>
    </source>
</evidence>
<name>A0A3P8WWI1_CYNSE</name>
<keyword evidence="10" id="KW-1185">Reference proteome</keyword>
<dbReference type="Proteomes" id="UP000265120">
    <property type="component" value="Chromosome 8"/>
</dbReference>
<keyword evidence="6 7" id="KW-0012">Acyltransferase</keyword>
<comment type="subcellular location">
    <subcellularLocation>
        <location evidence="1">Membrane</location>
        <topology evidence="1">Multi-pass membrane protein</topology>
    </subcellularLocation>
</comment>
<dbReference type="InterPro" id="IPR001594">
    <property type="entry name" value="Palmitoyltrfase_DHHC"/>
</dbReference>
<dbReference type="PROSITE" id="PS50216">
    <property type="entry name" value="DHHC"/>
    <property type="match status" value="1"/>
</dbReference>
<dbReference type="FunCoup" id="A0A3P8WWI1">
    <property type="interactions" value="1120"/>
</dbReference>